<feature type="transmembrane region" description="Helical" evidence="13">
    <location>
        <begin position="15"/>
        <end position="35"/>
    </location>
</feature>
<dbReference type="GO" id="GO:0005886">
    <property type="term" value="C:plasma membrane"/>
    <property type="evidence" value="ECO:0007669"/>
    <property type="project" value="UniProtKB-SubCell"/>
</dbReference>
<evidence type="ECO:0000256" key="9">
    <source>
        <dbReference type="ARBA" id="ARBA00022958"/>
    </source>
</evidence>
<dbReference type="GO" id="GO:0015293">
    <property type="term" value="F:symporter activity"/>
    <property type="evidence" value="ECO:0007669"/>
    <property type="project" value="UniProtKB-UniRule"/>
</dbReference>
<evidence type="ECO:0000256" key="10">
    <source>
        <dbReference type="ARBA" id="ARBA00022989"/>
    </source>
</evidence>
<evidence type="ECO:0000256" key="13">
    <source>
        <dbReference type="HAMAP-Rule" id="MF_01522"/>
    </source>
</evidence>
<evidence type="ECO:0000256" key="5">
    <source>
        <dbReference type="ARBA" id="ARBA00022519"/>
    </source>
</evidence>
<keyword evidence="12 13" id="KW-0472">Membrane</keyword>
<evidence type="ECO:0000259" key="14">
    <source>
        <dbReference type="Pfam" id="PF02705"/>
    </source>
</evidence>
<organism evidence="16 17">
    <name type="scientific">Aurantiacibacter arachoides</name>
    <dbReference type="NCBI Taxonomy" id="1850444"/>
    <lineage>
        <taxon>Bacteria</taxon>
        <taxon>Pseudomonadati</taxon>
        <taxon>Pseudomonadota</taxon>
        <taxon>Alphaproteobacteria</taxon>
        <taxon>Sphingomonadales</taxon>
        <taxon>Erythrobacteraceae</taxon>
        <taxon>Aurantiacibacter</taxon>
    </lineage>
</organism>
<dbReference type="RefSeq" id="WP_131452248.1">
    <property type="nucleotide sequence ID" value="NZ_BMJK01000001.1"/>
</dbReference>
<evidence type="ECO:0000256" key="2">
    <source>
        <dbReference type="ARBA" id="ARBA00007019"/>
    </source>
</evidence>
<feature type="domain" description="K+ potassium transporter integral membrane" evidence="14">
    <location>
        <begin position="16"/>
        <end position="472"/>
    </location>
</feature>
<comment type="caution">
    <text evidence="16">The sequence shown here is derived from an EMBL/GenBank/DDBJ whole genome shotgun (WGS) entry which is preliminary data.</text>
</comment>
<evidence type="ECO:0000256" key="11">
    <source>
        <dbReference type="ARBA" id="ARBA00023065"/>
    </source>
</evidence>
<dbReference type="AlphaFoldDB" id="A0A845A1B8"/>
<dbReference type="Pfam" id="PF22776">
    <property type="entry name" value="K_trans_C"/>
    <property type="match status" value="1"/>
</dbReference>
<evidence type="ECO:0000256" key="1">
    <source>
        <dbReference type="ARBA" id="ARBA00004141"/>
    </source>
</evidence>
<keyword evidence="8 13" id="KW-0769">Symport</keyword>
<feature type="transmembrane region" description="Helical" evidence="13">
    <location>
        <begin position="248"/>
        <end position="265"/>
    </location>
</feature>
<proteinExistence type="inferred from homology"/>
<feature type="transmembrane region" description="Helical" evidence="13">
    <location>
        <begin position="346"/>
        <end position="367"/>
    </location>
</feature>
<evidence type="ECO:0000313" key="16">
    <source>
        <dbReference type="EMBL" id="MXO92926.1"/>
    </source>
</evidence>
<feature type="transmembrane region" description="Helical" evidence="13">
    <location>
        <begin position="403"/>
        <end position="421"/>
    </location>
</feature>
<feature type="transmembrane region" description="Helical" evidence="13">
    <location>
        <begin position="50"/>
        <end position="72"/>
    </location>
</feature>
<evidence type="ECO:0000256" key="6">
    <source>
        <dbReference type="ARBA" id="ARBA00022538"/>
    </source>
</evidence>
<dbReference type="Pfam" id="PF02705">
    <property type="entry name" value="K_trans"/>
    <property type="match status" value="1"/>
</dbReference>
<sequence length="630" mass="69179">MSATTNDRESAKLKLAVGAIGIVFGDIGTSPLYAFRETFRGPHELPIDDLHILGVLSLIFWSMTLIVSIQYVSILMRADNKGQGGSLALVALLSRTIGKTRYSGVVVMLGVAATALFYGDSMITPAISVLSAVEGLSVVNPGMERWIIPIALVLLVSLFLLQKRGSAKVGMMFAPVMSVYFVVLAVLGVGYIFAAPEILRALNPYYMVQFFLTDGYTAFLALGSVVLAVTGAEALYSDMGHFGRGPMRLSWFGFVMPCLLLNYFGQGAMILSLPDAAAEEAILNPFFYLASDAYRLPLVILATCATFIASQAVISGAFSVTHQAIQLGFVPRLSIRHTSDEHEGQIYIPVINWMLMLAVILLVLFFQNSSNLASAYGIAVTGAMMIDTLLMAVLLLMVWKWKWWLATPVIALFVLVDGAYFAANLTKVPDGGWFPLIVGAMAFTVLTTWAKGRGLMRARMTEMSLPLDIFAKSARSSTTRVPGTAIFMNSGSSGTPSALLHNIKHNKVLHERVVVLTVQIADVPYVKDDNRCEIMSLGDGFYRVILHYGFMQETDVPQALQRREMCGGPFDMMKTSFFLSRQTLLSADKPGMKVWREKLFSWMMRNSATPMEFFRLPTNRVVELGSQVEI</sequence>
<comment type="function">
    <text evidence="13">Transport of potassium into the cell. Likely operates as a K(+):H(+) symporter.</text>
</comment>
<keyword evidence="9 13" id="KW-0630">Potassium</keyword>
<comment type="similarity">
    <text evidence="2 13">Belongs to the HAK/KUP transporter (TC 2.A.72) family.</text>
</comment>
<dbReference type="InterPro" id="IPR053952">
    <property type="entry name" value="K_trans_C"/>
</dbReference>
<feature type="transmembrane region" description="Helical" evidence="13">
    <location>
        <begin position="173"/>
        <end position="195"/>
    </location>
</feature>
<dbReference type="GO" id="GO:0015079">
    <property type="term" value="F:potassium ion transmembrane transporter activity"/>
    <property type="evidence" value="ECO:0007669"/>
    <property type="project" value="UniProtKB-UniRule"/>
</dbReference>
<feature type="transmembrane region" description="Helical" evidence="13">
    <location>
        <begin position="102"/>
        <end position="123"/>
    </location>
</feature>
<dbReference type="HAMAP" id="MF_01522">
    <property type="entry name" value="Kup"/>
    <property type="match status" value="1"/>
</dbReference>
<evidence type="ECO:0000256" key="8">
    <source>
        <dbReference type="ARBA" id="ARBA00022847"/>
    </source>
</evidence>
<dbReference type="OrthoDB" id="9805577at2"/>
<protein>
    <recommendedName>
        <fullName evidence="13">Probable potassium transport system protein Kup</fullName>
    </recommendedName>
</protein>
<evidence type="ECO:0000256" key="3">
    <source>
        <dbReference type="ARBA" id="ARBA00022448"/>
    </source>
</evidence>
<evidence type="ECO:0000256" key="12">
    <source>
        <dbReference type="ARBA" id="ARBA00023136"/>
    </source>
</evidence>
<evidence type="ECO:0000259" key="15">
    <source>
        <dbReference type="Pfam" id="PF22776"/>
    </source>
</evidence>
<dbReference type="EMBL" id="WTYH01000001">
    <property type="protein sequence ID" value="MXO92926.1"/>
    <property type="molecule type" value="Genomic_DNA"/>
</dbReference>
<feature type="transmembrane region" description="Helical" evidence="13">
    <location>
        <begin position="373"/>
        <end position="396"/>
    </location>
</feature>
<comment type="subcellular location">
    <subcellularLocation>
        <location evidence="13">Cell membrane</location>
        <topology evidence="13">Multi-pass membrane protein</topology>
    </subcellularLocation>
    <subcellularLocation>
        <location evidence="1">Membrane</location>
        <topology evidence="1">Multi-pass membrane protein</topology>
    </subcellularLocation>
</comment>
<dbReference type="PANTHER" id="PTHR30540:SF79">
    <property type="entry name" value="LOW AFFINITY POTASSIUM TRANSPORT SYSTEM PROTEIN KUP"/>
    <property type="match status" value="1"/>
</dbReference>
<keyword evidence="5" id="KW-0997">Cell inner membrane</keyword>
<evidence type="ECO:0000256" key="7">
    <source>
        <dbReference type="ARBA" id="ARBA00022692"/>
    </source>
</evidence>
<evidence type="ECO:0000256" key="4">
    <source>
        <dbReference type="ARBA" id="ARBA00022475"/>
    </source>
</evidence>
<accession>A0A845A1B8</accession>
<feature type="transmembrane region" description="Helical" evidence="13">
    <location>
        <begin position="298"/>
        <end position="325"/>
    </location>
</feature>
<evidence type="ECO:0000313" key="17">
    <source>
        <dbReference type="Proteomes" id="UP000460626"/>
    </source>
</evidence>
<keyword evidence="7 13" id="KW-0812">Transmembrane</keyword>
<keyword evidence="4 13" id="KW-1003">Cell membrane</keyword>
<name>A0A845A1B8_9SPHN</name>
<keyword evidence="10 13" id="KW-1133">Transmembrane helix</keyword>
<dbReference type="Proteomes" id="UP000460626">
    <property type="component" value="Unassembled WGS sequence"/>
</dbReference>
<dbReference type="InterPro" id="IPR003855">
    <property type="entry name" value="K+_transporter"/>
</dbReference>
<keyword evidence="6 13" id="KW-0633">Potassium transport</keyword>
<keyword evidence="11 13" id="KW-0406">Ion transport</keyword>
<dbReference type="InterPro" id="IPR023051">
    <property type="entry name" value="Kup"/>
</dbReference>
<keyword evidence="3 13" id="KW-0813">Transport</keyword>
<dbReference type="InterPro" id="IPR053951">
    <property type="entry name" value="K_trans_N"/>
</dbReference>
<keyword evidence="17" id="KW-1185">Reference proteome</keyword>
<feature type="transmembrane region" description="Helical" evidence="13">
    <location>
        <begin position="433"/>
        <end position="450"/>
    </location>
</feature>
<feature type="domain" description="K+ potassium transporter C-terminal" evidence="15">
    <location>
        <begin position="482"/>
        <end position="630"/>
    </location>
</feature>
<feature type="transmembrane region" description="Helical" evidence="13">
    <location>
        <begin position="215"/>
        <end position="236"/>
    </location>
</feature>
<feature type="transmembrane region" description="Helical" evidence="13">
    <location>
        <begin position="143"/>
        <end position="161"/>
    </location>
</feature>
<reference evidence="16 17" key="1">
    <citation type="submission" date="2019-12" db="EMBL/GenBank/DDBJ databases">
        <title>Genomic-based taxomic classification of the family Erythrobacteraceae.</title>
        <authorList>
            <person name="Xu L."/>
        </authorList>
    </citation>
    <scope>NUCLEOTIDE SEQUENCE [LARGE SCALE GENOMIC DNA]</scope>
    <source>
        <strain evidence="16 17">RC4-10-4</strain>
    </source>
</reference>
<dbReference type="PANTHER" id="PTHR30540">
    <property type="entry name" value="OSMOTIC STRESS POTASSIUM TRANSPORTER"/>
    <property type="match status" value="1"/>
</dbReference>
<gene>
    <name evidence="16" type="primary">trkD</name>
    <name evidence="13" type="synonym">kup</name>
    <name evidence="16" type="ORF">GRI62_04815</name>
</gene>
<comment type="catalytic activity">
    <reaction evidence="13">
        <text>K(+)(in) + H(+)(in) = K(+)(out) + H(+)(out)</text>
        <dbReference type="Rhea" id="RHEA:28490"/>
        <dbReference type="ChEBI" id="CHEBI:15378"/>
        <dbReference type="ChEBI" id="CHEBI:29103"/>
    </reaction>
</comment>